<keyword evidence="2" id="KW-1185">Reference proteome</keyword>
<dbReference type="EMBL" id="GL381110">
    <property type="protein sequence ID" value="EGT35102.1"/>
    <property type="molecule type" value="Genomic_DNA"/>
</dbReference>
<gene>
    <name evidence="1" type="ORF">CAEBREN_25047</name>
</gene>
<accession>G0PLJ1</accession>
<dbReference type="InParanoid" id="G0PLJ1"/>
<organism evidence="2">
    <name type="scientific">Caenorhabditis brenneri</name>
    <name type="common">Nematode worm</name>
    <dbReference type="NCBI Taxonomy" id="135651"/>
    <lineage>
        <taxon>Eukaryota</taxon>
        <taxon>Metazoa</taxon>
        <taxon>Ecdysozoa</taxon>
        <taxon>Nematoda</taxon>
        <taxon>Chromadorea</taxon>
        <taxon>Rhabditida</taxon>
        <taxon>Rhabditina</taxon>
        <taxon>Rhabditomorpha</taxon>
        <taxon>Rhabditoidea</taxon>
        <taxon>Rhabditidae</taxon>
        <taxon>Peloderinae</taxon>
        <taxon>Caenorhabditis</taxon>
    </lineage>
</organism>
<dbReference type="eggNOG" id="ENOG502TK8W">
    <property type="taxonomic scope" value="Eukaryota"/>
</dbReference>
<dbReference type="Proteomes" id="UP000008068">
    <property type="component" value="Unassembled WGS sequence"/>
</dbReference>
<name>G0PLJ1_CAEBE</name>
<proteinExistence type="predicted"/>
<dbReference type="HOGENOM" id="CLU_2401583_0_0_1"/>
<dbReference type="AlphaFoldDB" id="G0PLJ1"/>
<protein>
    <submittedName>
        <fullName evidence="1">Uncharacterized protein</fullName>
    </submittedName>
</protein>
<reference evidence="2" key="1">
    <citation type="submission" date="2011-07" db="EMBL/GenBank/DDBJ databases">
        <authorList>
            <consortium name="Caenorhabditis brenneri Sequencing and Analysis Consortium"/>
            <person name="Wilson R.K."/>
        </authorList>
    </citation>
    <scope>NUCLEOTIDE SEQUENCE [LARGE SCALE GENOMIC DNA]</scope>
    <source>
        <strain evidence="2">PB2801</strain>
    </source>
</reference>
<evidence type="ECO:0000313" key="1">
    <source>
        <dbReference type="EMBL" id="EGT35102.1"/>
    </source>
</evidence>
<evidence type="ECO:0000313" key="2">
    <source>
        <dbReference type="Proteomes" id="UP000008068"/>
    </source>
</evidence>
<sequence>MGQLQKYSTSMLPDEVDRRHSREMIERQKAINKRAGASLNSSIPAPEIIVDSASEYTGIGSARTGSSWPSNDTFMVDNEHYNSFRSVFLELPV</sequence>